<protein>
    <submittedName>
        <fullName evidence="2">Uncharacterized protein</fullName>
    </submittedName>
</protein>
<evidence type="ECO:0000256" key="1">
    <source>
        <dbReference type="SAM" id="MobiDB-lite"/>
    </source>
</evidence>
<dbReference type="Proteomes" id="UP000176998">
    <property type="component" value="Unassembled WGS sequence"/>
</dbReference>
<proteinExistence type="predicted"/>
<dbReference type="AlphaFoldDB" id="A0A1G4BD74"/>
<feature type="compositionally biased region" description="Polar residues" evidence="1">
    <location>
        <begin position="171"/>
        <end position="180"/>
    </location>
</feature>
<dbReference type="RefSeq" id="XP_022476528.1">
    <property type="nucleotide sequence ID" value="XM_022617063.1"/>
</dbReference>
<comment type="caution">
    <text evidence="2">The sequence shown here is derived from an EMBL/GenBank/DDBJ whole genome shotgun (WGS) entry which is preliminary data.</text>
</comment>
<gene>
    <name evidence="2" type="ORF">CORC01_05420</name>
</gene>
<feature type="compositionally biased region" description="Low complexity" evidence="1">
    <location>
        <begin position="117"/>
        <end position="129"/>
    </location>
</feature>
<dbReference type="EMBL" id="MJBS01000037">
    <property type="protein sequence ID" value="OHE99379.1"/>
    <property type="molecule type" value="Genomic_DNA"/>
</dbReference>
<name>A0A1G4BD74_9PEZI</name>
<keyword evidence="3" id="KW-1185">Reference proteome</keyword>
<evidence type="ECO:0000313" key="3">
    <source>
        <dbReference type="Proteomes" id="UP000176998"/>
    </source>
</evidence>
<reference evidence="2 3" key="1">
    <citation type="submission" date="2016-09" db="EMBL/GenBank/DDBJ databases">
        <authorList>
            <person name="Capua I."/>
            <person name="De Benedictis P."/>
            <person name="Joannis T."/>
            <person name="Lombin L.H."/>
            <person name="Cattoli G."/>
        </authorList>
    </citation>
    <scope>NUCLEOTIDE SEQUENCE [LARGE SCALE GENOMIC DNA]</scope>
    <source>
        <strain evidence="2 3">IMI 309357</strain>
    </source>
</reference>
<dbReference type="GeneID" id="34558573"/>
<sequence>MASSHDGCRAAFQQCCTEEKLTPFPHSPRSPPDPHGNWRYEVPDGLKTEKEKHEKSFPLRPRDIPFPAVRITTRDRRSSAIHRRQRPTSAPRPEDHAPPRRPDPAAGPTSRVPPERSMSPTASWSSSPAFLRPPHPALSKAALHRAHTTMTGESTLPELHENRDSTPGYLISSTLTSSPKSHLVVSFTLT</sequence>
<feature type="compositionally biased region" description="Basic and acidic residues" evidence="1">
    <location>
        <begin position="92"/>
        <end position="103"/>
    </location>
</feature>
<feature type="region of interest" description="Disordered" evidence="1">
    <location>
        <begin position="20"/>
        <end position="181"/>
    </location>
</feature>
<accession>A0A1G4BD74</accession>
<feature type="compositionally biased region" description="Basic and acidic residues" evidence="1">
    <location>
        <begin position="36"/>
        <end position="63"/>
    </location>
</feature>
<feature type="compositionally biased region" description="Pro residues" evidence="1">
    <location>
        <begin position="25"/>
        <end position="34"/>
    </location>
</feature>
<organism evidence="2 3">
    <name type="scientific">Colletotrichum orchidophilum</name>
    <dbReference type="NCBI Taxonomy" id="1209926"/>
    <lineage>
        <taxon>Eukaryota</taxon>
        <taxon>Fungi</taxon>
        <taxon>Dikarya</taxon>
        <taxon>Ascomycota</taxon>
        <taxon>Pezizomycotina</taxon>
        <taxon>Sordariomycetes</taxon>
        <taxon>Hypocreomycetidae</taxon>
        <taxon>Glomerellales</taxon>
        <taxon>Glomerellaceae</taxon>
        <taxon>Colletotrichum</taxon>
    </lineage>
</organism>
<evidence type="ECO:0000313" key="2">
    <source>
        <dbReference type="EMBL" id="OHE99379.1"/>
    </source>
</evidence>